<evidence type="ECO:0000256" key="2">
    <source>
        <dbReference type="ARBA" id="ARBA00009477"/>
    </source>
</evidence>
<dbReference type="AlphaFoldDB" id="A0A4U3KXG9"/>
<evidence type="ECO:0000259" key="6">
    <source>
        <dbReference type="Pfam" id="PF25967"/>
    </source>
</evidence>
<dbReference type="InterPro" id="IPR006143">
    <property type="entry name" value="RND_pump_MFP"/>
</dbReference>
<dbReference type="Gene3D" id="2.40.420.20">
    <property type="match status" value="1"/>
</dbReference>
<evidence type="ECO:0000256" key="1">
    <source>
        <dbReference type="ARBA" id="ARBA00004196"/>
    </source>
</evidence>
<proteinExistence type="inferred from homology"/>
<evidence type="ECO:0000313" key="8">
    <source>
        <dbReference type="Proteomes" id="UP000305848"/>
    </source>
</evidence>
<keyword evidence="8" id="KW-1185">Reference proteome</keyword>
<name>A0A4U3KXG9_9BACT</name>
<feature type="domain" description="Multidrug resistance protein MdtA-like barrel-sandwich hybrid" evidence="4">
    <location>
        <begin position="55"/>
        <end position="175"/>
    </location>
</feature>
<dbReference type="EMBL" id="SZQL01000012">
    <property type="protein sequence ID" value="TKK67278.1"/>
    <property type="molecule type" value="Genomic_DNA"/>
</dbReference>
<dbReference type="Pfam" id="PF25917">
    <property type="entry name" value="BSH_RND"/>
    <property type="match status" value="1"/>
</dbReference>
<protein>
    <submittedName>
        <fullName evidence="7">Efflux RND transporter periplasmic adaptor subunit</fullName>
    </submittedName>
</protein>
<keyword evidence="3" id="KW-0813">Transport</keyword>
<dbReference type="OrthoDB" id="9806939at2"/>
<dbReference type="PANTHER" id="PTHR30469:SF36">
    <property type="entry name" value="BLL3903 PROTEIN"/>
    <property type="match status" value="1"/>
</dbReference>
<evidence type="ECO:0000259" key="4">
    <source>
        <dbReference type="Pfam" id="PF25917"/>
    </source>
</evidence>
<dbReference type="InterPro" id="IPR058627">
    <property type="entry name" value="MdtA-like_C"/>
</dbReference>
<dbReference type="NCBIfam" id="TIGR01730">
    <property type="entry name" value="RND_mfp"/>
    <property type="match status" value="1"/>
</dbReference>
<dbReference type="PANTHER" id="PTHR30469">
    <property type="entry name" value="MULTIDRUG RESISTANCE PROTEIN MDTA"/>
    <property type="match status" value="1"/>
</dbReference>
<evidence type="ECO:0000259" key="5">
    <source>
        <dbReference type="Pfam" id="PF25954"/>
    </source>
</evidence>
<comment type="subcellular location">
    <subcellularLocation>
        <location evidence="1">Cell envelope</location>
    </subcellularLocation>
</comment>
<feature type="domain" description="CusB-like beta-barrel" evidence="5">
    <location>
        <begin position="188"/>
        <end position="259"/>
    </location>
</feature>
<dbReference type="Pfam" id="PF25967">
    <property type="entry name" value="RND-MFP_C"/>
    <property type="match status" value="1"/>
</dbReference>
<dbReference type="InterPro" id="IPR058625">
    <property type="entry name" value="MdtA-like_BSH"/>
</dbReference>
<evidence type="ECO:0000313" key="7">
    <source>
        <dbReference type="EMBL" id="TKK67278.1"/>
    </source>
</evidence>
<feature type="domain" description="Multidrug resistance protein MdtA-like C-terminal permuted SH3" evidence="6">
    <location>
        <begin position="264"/>
        <end position="321"/>
    </location>
</feature>
<accession>A0A4U3KXG9</accession>
<dbReference type="Pfam" id="PF25954">
    <property type="entry name" value="Beta-barrel_RND_2"/>
    <property type="match status" value="1"/>
</dbReference>
<dbReference type="Gene3D" id="2.40.30.170">
    <property type="match status" value="1"/>
</dbReference>
<gene>
    <name evidence="7" type="ORF">FC093_15400</name>
</gene>
<dbReference type="GO" id="GO:0015562">
    <property type="term" value="F:efflux transmembrane transporter activity"/>
    <property type="evidence" value="ECO:0007669"/>
    <property type="project" value="TreeGrafter"/>
</dbReference>
<dbReference type="Proteomes" id="UP000305848">
    <property type="component" value="Unassembled WGS sequence"/>
</dbReference>
<evidence type="ECO:0000256" key="3">
    <source>
        <dbReference type="ARBA" id="ARBA00022448"/>
    </source>
</evidence>
<dbReference type="SUPFAM" id="SSF111369">
    <property type="entry name" value="HlyD-like secretion proteins"/>
    <property type="match status" value="1"/>
</dbReference>
<dbReference type="Gene3D" id="2.40.50.100">
    <property type="match status" value="1"/>
</dbReference>
<reference evidence="7 8" key="1">
    <citation type="submission" date="2019-05" db="EMBL/GenBank/DDBJ databases">
        <title>Panacibacter sp. strain 17mud1-8 Genome sequencing and assembly.</title>
        <authorList>
            <person name="Chhetri G."/>
        </authorList>
    </citation>
    <scope>NUCLEOTIDE SEQUENCE [LARGE SCALE GENOMIC DNA]</scope>
    <source>
        <strain evidence="7 8">17mud1-8</strain>
    </source>
</reference>
<sequence length="346" mass="37038">MLGIVCVFAACSGKKEPEKGKAPDKQATIVDVLVAQPTTISQTVEANGTVIANESVQLRPEVSGRLTYLNVPEGAYVQKGTVLARINDADLRAQITKSEVQLQLAKQNEERLSKLLSIQGVNQADYDAVVNQVASLEADIQYTNALIDKTIIRAPFSGVIGLRQVSPGAFVTPNDVIATLQQTNRVKIDFTLPEGYNNIIKVGGTVQVMIDEAREQKSTATIVAVEPQVNQQTRNLKVRALLEEGVGNPGAFVKVYVNATTNRNAILVPTNAIIPGDQTNQLILVKGGKAAMTDIQTGTRQASTVEITKGISAGDSVVITGVLFARPNSPLNVRSTKTLEQLSINQ</sequence>
<comment type="caution">
    <text evidence="7">The sequence shown here is derived from an EMBL/GenBank/DDBJ whole genome shotgun (WGS) entry which is preliminary data.</text>
</comment>
<organism evidence="7 8">
    <name type="scientific">Ilyomonas limi</name>
    <dbReference type="NCBI Taxonomy" id="2575867"/>
    <lineage>
        <taxon>Bacteria</taxon>
        <taxon>Pseudomonadati</taxon>
        <taxon>Bacteroidota</taxon>
        <taxon>Chitinophagia</taxon>
        <taxon>Chitinophagales</taxon>
        <taxon>Chitinophagaceae</taxon>
        <taxon>Ilyomonas</taxon>
    </lineage>
</organism>
<dbReference type="GO" id="GO:1990281">
    <property type="term" value="C:efflux pump complex"/>
    <property type="evidence" value="ECO:0007669"/>
    <property type="project" value="TreeGrafter"/>
</dbReference>
<dbReference type="InterPro" id="IPR058792">
    <property type="entry name" value="Beta-barrel_RND_2"/>
</dbReference>
<comment type="similarity">
    <text evidence="2">Belongs to the membrane fusion protein (MFP) (TC 8.A.1) family.</text>
</comment>
<dbReference type="Gene3D" id="1.10.287.470">
    <property type="entry name" value="Helix hairpin bin"/>
    <property type="match status" value="1"/>
</dbReference>